<evidence type="ECO:0000313" key="2">
    <source>
        <dbReference type="Proteomes" id="UP001269402"/>
    </source>
</evidence>
<reference evidence="2" key="1">
    <citation type="submission" date="2023-07" db="EMBL/GenBank/DDBJ databases">
        <title>Genomic characterization of faba bean (Vicia faba) microsymbionts in Mexican soils.</title>
        <authorList>
            <person name="Rivera Orduna F.N."/>
            <person name="Guevara-Luna J."/>
            <person name="Yan J."/>
            <person name="Arroyo-Herrera I."/>
            <person name="Li Y."/>
            <person name="Vasquez-Murrieta M.S."/>
            <person name="Wang E.T."/>
        </authorList>
    </citation>
    <scope>NUCLEOTIDE SEQUENCE [LARGE SCALE GENOMIC DNA]</scope>
    <source>
        <strain evidence="2">CH6</strain>
    </source>
</reference>
<sequence>MAVMTSVNAMAQLMIVDMDGLPMSPGSATALLFLASFKKPLAMTSLPWTNVSSRFLLGPFLTIPVRSQQFLSHVFWMFPEHNKRICDATFPPRIVVTSHSLYVVEIEPDNIRQEEKTLARLAEMFANRLDDLCQIVRPCDQTNVDVAAGVVLSTGDASVQPHSGDTTAQLFAAGLYLFEDIMKPFAFRPEELAEGIGQGMLRVESEQARSVRAFLYYQTIRP</sequence>
<name>A0AAW8PD46_9HYPH</name>
<dbReference type="RefSeq" id="WP_310808837.1">
    <property type="nucleotide sequence ID" value="NZ_JAVLSH010000025.1"/>
</dbReference>
<organism evidence="1 2">
    <name type="scientific">Rhizobium redzepovicii</name>
    <dbReference type="NCBI Taxonomy" id="2867518"/>
    <lineage>
        <taxon>Bacteria</taxon>
        <taxon>Pseudomonadati</taxon>
        <taxon>Pseudomonadota</taxon>
        <taxon>Alphaproteobacteria</taxon>
        <taxon>Hyphomicrobiales</taxon>
        <taxon>Rhizobiaceae</taxon>
        <taxon>Rhizobium/Agrobacterium group</taxon>
        <taxon>Rhizobium</taxon>
    </lineage>
</organism>
<dbReference type="EMBL" id="JAVLSH010000025">
    <property type="protein sequence ID" value="MDR9764129.1"/>
    <property type="molecule type" value="Genomic_DNA"/>
</dbReference>
<comment type="caution">
    <text evidence="1">The sequence shown here is derived from an EMBL/GenBank/DDBJ whole genome shotgun (WGS) entry which is preliminary data.</text>
</comment>
<proteinExistence type="predicted"/>
<accession>A0AAW8PD46</accession>
<gene>
    <name evidence="1" type="ORF">RJJ37_31675</name>
</gene>
<dbReference type="AlphaFoldDB" id="A0AAW8PD46"/>
<evidence type="ECO:0000313" key="1">
    <source>
        <dbReference type="EMBL" id="MDR9764129.1"/>
    </source>
</evidence>
<dbReference type="Proteomes" id="UP001269402">
    <property type="component" value="Unassembled WGS sequence"/>
</dbReference>
<protein>
    <submittedName>
        <fullName evidence="1">Uncharacterized protein</fullName>
    </submittedName>
</protein>
<keyword evidence="2" id="KW-1185">Reference proteome</keyword>